<reference evidence="2 3" key="1">
    <citation type="submission" date="2020-08" db="EMBL/GenBank/DDBJ databases">
        <title>Genomic Encyclopedia of Type Strains, Phase IV (KMG-IV): sequencing the most valuable type-strain genomes for metagenomic binning, comparative biology and taxonomic classification.</title>
        <authorList>
            <person name="Goeker M."/>
        </authorList>
    </citation>
    <scope>NUCLEOTIDE SEQUENCE [LARGE SCALE GENOMIC DNA]</scope>
    <source>
        <strain evidence="2 3">DSM 23240</strain>
    </source>
</reference>
<dbReference type="PANTHER" id="PTHR13343:SF17">
    <property type="entry name" value="CELLULAR REPRESSOR OF E1A-STIMULATED GENES, ISOFORM A"/>
    <property type="match status" value="1"/>
</dbReference>
<evidence type="ECO:0000313" key="3">
    <source>
        <dbReference type="Proteomes" id="UP000571084"/>
    </source>
</evidence>
<proteinExistence type="predicted"/>
<dbReference type="AlphaFoldDB" id="A0A840RY44"/>
<dbReference type="GO" id="GO:0005737">
    <property type="term" value="C:cytoplasm"/>
    <property type="evidence" value="ECO:0007669"/>
    <property type="project" value="UniProtKB-ARBA"/>
</dbReference>
<feature type="domain" description="CREG-like beta-barrel" evidence="1">
    <location>
        <begin position="8"/>
        <end position="147"/>
    </location>
</feature>
<dbReference type="InterPro" id="IPR012349">
    <property type="entry name" value="Split_barrel_FMN-bd"/>
</dbReference>
<protein>
    <recommendedName>
        <fullName evidence="1">CREG-like beta-barrel domain-containing protein</fullName>
    </recommendedName>
</protein>
<dbReference type="Proteomes" id="UP000571084">
    <property type="component" value="Unassembled WGS sequence"/>
</dbReference>
<gene>
    <name evidence="2" type="ORF">HNR39_004006</name>
</gene>
<dbReference type="Gene3D" id="2.30.110.10">
    <property type="entry name" value="Electron Transport, Fmn-binding Protein, Chain A"/>
    <property type="match status" value="1"/>
</dbReference>
<dbReference type="EMBL" id="JACHHQ010000011">
    <property type="protein sequence ID" value="MBB5202142.1"/>
    <property type="molecule type" value="Genomic_DNA"/>
</dbReference>
<dbReference type="Pfam" id="PF13883">
    <property type="entry name" value="CREG_beta-barrel"/>
    <property type="match status" value="1"/>
</dbReference>
<evidence type="ECO:0000259" key="1">
    <source>
        <dbReference type="Pfam" id="PF13883"/>
    </source>
</evidence>
<name>A0A840RY44_9BURK</name>
<dbReference type="PANTHER" id="PTHR13343">
    <property type="entry name" value="CREG1 PROTEIN"/>
    <property type="match status" value="1"/>
</dbReference>
<comment type="caution">
    <text evidence="2">The sequence shown here is derived from an EMBL/GenBank/DDBJ whole genome shotgun (WGS) entry which is preliminary data.</text>
</comment>
<dbReference type="RefSeq" id="WP_168056985.1">
    <property type="nucleotide sequence ID" value="NZ_JAAOZT010000013.1"/>
</dbReference>
<accession>A0A840RY44</accession>
<dbReference type="InterPro" id="IPR055343">
    <property type="entry name" value="CREG_beta-barrel"/>
</dbReference>
<organism evidence="2 3">
    <name type="scientific">Glaciimonas immobilis</name>
    <dbReference type="NCBI Taxonomy" id="728004"/>
    <lineage>
        <taxon>Bacteria</taxon>
        <taxon>Pseudomonadati</taxon>
        <taxon>Pseudomonadota</taxon>
        <taxon>Betaproteobacteria</taxon>
        <taxon>Burkholderiales</taxon>
        <taxon>Oxalobacteraceae</taxon>
        <taxon>Glaciimonas</taxon>
    </lineage>
</organism>
<sequence>MKITFASALHLMHEATWGSLATHSAEMPGYPFATALPFALDEQHCPVCLISGLAEHTKNLIADARASFLIHSPTGDNVLTGERISIIGNMVAISPSQDFITRYLRYHPDAREYLALGDFTFYRLTPKRSRYVAGFGQMGWLEAEEWTEAKILPLAEEKTVIHDIASMRKAPTKIFGIDYYGFDVEINGKRTRQRFPDAPIALGQMSEIVRRFLAAFE</sequence>
<keyword evidence="3" id="KW-1185">Reference proteome</keyword>
<evidence type="ECO:0000313" key="2">
    <source>
        <dbReference type="EMBL" id="MBB5202142.1"/>
    </source>
</evidence>
<dbReference type="SUPFAM" id="SSF50475">
    <property type="entry name" value="FMN-binding split barrel"/>
    <property type="match status" value="1"/>
</dbReference>